<name>A0A562JH54_9FIRM</name>
<keyword evidence="2" id="KW-1185">Reference proteome</keyword>
<dbReference type="Proteomes" id="UP000315343">
    <property type="component" value="Unassembled WGS sequence"/>
</dbReference>
<reference evidence="1 2" key="1">
    <citation type="submission" date="2019-07" db="EMBL/GenBank/DDBJ databases">
        <title>Genomic Encyclopedia of Type Strains, Phase I: the one thousand microbial genomes (KMG-I) project.</title>
        <authorList>
            <person name="Kyrpides N."/>
        </authorList>
    </citation>
    <scope>NUCLEOTIDE SEQUENCE [LARGE SCALE GENOMIC DNA]</scope>
    <source>
        <strain evidence="1 2">DSM 13558</strain>
    </source>
</reference>
<sequence length="543" mass="64218">MMDNKNEIVDKIASEIPLRMINLKKYDPYFMLKRSNKKYPDIDMCSIVLGLLGYLLYEVEIKQKNIIYSDIQDFLLEYTKVIFNKIWEIEEIREFTDYVLNKMQNDGSPFIYDVLNVEKQKMEEHYVRYITFSYNEAVDKNCYSITTEGIDFYLQTKEFSEESKVTIHLLLLKKMIENNDYSSALNQIINVNAEVRKLVLRKRDIVEALITNGIKALPMYESYKVSILTKCDEEKDLFRATETTINGLLIHLNEIAPDTMTNQQKLAQFKLQEIGDELKATIEIHNLLINQTVELGRQKEEILLGKRANSFKEKFDFETYLQGVSRNDNALLLEQAILPLLSTNFELTFSEEKIEDMELIKDKKRISEEYHTMYEGDGEDYVGFTHVIEKRVIANYTLFLNVLFDYLITKEEITIKDFVDYLKDKEYLEILYNPDFHTFLFQFYSYATFQASNNKCVVSLMRFHDLNKYVREYLNYANEKQLKFEPLVAQVVKNKKEYAPLQKTILELYPKENGEELILINDQEGQESNITNYTIRRMSLDEQ</sequence>
<dbReference type="AlphaFoldDB" id="A0A562JH54"/>
<dbReference type="OrthoDB" id="1876443at2"/>
<dbReference type="RefSeq" id="WP_145080405.1">
    <property type="nucleotide sequence ID" value="NZ_VLKH01000002.1"/>
</dbReference>
<comment type="caution">
    <text evidence="1">The sequence shown here is derived from an EMBL/GenBank/DDBJ whole genome shotgun (WGS) entry which is preliminary data.</text>
</comment>
<evidence type="ECO:0008006" key="3">
    <source>
        <dbReference type="Google" id="ProtNLM"/>
    </source>
</evidence>
<accession>A0A562JH54</accession>
<gene>
    <name evidence="1" type="ORF">LY60_00858</name>
</gene>
<proteinExistence type="predicted"/>
<organism evidence="1 2">
    <name type="scientific">Sedimentibacter saalensis</name>
    <dbReference type="NCBI Taxonomy" id="130788"/>
    <lineage>
        <taxon>Bacteria</taxon>
        <taxon>Bacillati</taxon>
        <taxon>Bacillota</taxon>
        <taxon>Tissierellia</taxon>
        <taxon>Sedimentibacter</taxon>
    </lineage>
</organism>
<dbReference type="EMBL" id="VLKH01000002">
    <property type="protein sequence ID" value="TWH82557.1"/>
    <property type="molecule type" value="Genomic_DNA"/>
</dbReference>
<evidence type="ECO:0000313" key="1">
    <source>
        <dbReference type="EMBL" id="TWH82557.1"/>
    </source>
</evidence>
<evidence type="ECO:0000313" key="2">
    <source>
        <dbReference type="Proteomes" id="UP000315343"/>
    </source>
</evidence>
<protein>
    <recommendedName>
        <fullName evidence="3">Replicative DNA helicase</fullName>
    </recommendedName>
</protein>